<dbReference type="InterPro" id="IPR038158">
    <property type="entry name" value="H-NOX_domain_sf"/>
</dbReference>
<dbReference type="InterPro" id="IPR011644">
    <property type="entry name" value="Heme_NO-bd"/>
</dbReference>
<keyword evidence="3" id="KW-0175">Coiled coil</keyword>
<keyword evidence="4" id="KW-0472">Membrane</keyword>
<dbReference type="PANTHER" id="PTHR32089:SF112">
    <property type="entry name" value="LYSOZYME-LIKE PROTEIN-RELATED"/>
    <property type="match status" value="1"/>
</dbReference>
<dbReference type="InterPro" id="IPR004089">
    <property type="entry name" value="MCPsignal_dom"/>
</dbReference>
<dbReference type="Gene3D" id="3.90.1520.10">
    <property type="entry name" value="H-NOX domain"/>
    <property type="match status" value="1"/>
</dbReference>
<evidence type="ECO:0000256" key="2">
    <source>
        <dbReference type="PROSITE-ProRule" id="PRU00284"/>
    </source>
</evidence>
<gene>
    <name evidence="6" type="ORF">BGI42_07430</name>
</gene>
<dbReference type="Pfam" id="PF07700">
    <property type="entry name" value="HNOB"/>
    <property type="match status" value="1"/>
</dbReference>
<protein>
    <submittedName>
        <fullName evidence="6">Chemotaxis protein</fullName>
    </submittedName>
</protein>
<dbReference type="GO" id="GO:0016020">
    <property type="term" value="C:membrane"/>
    <property type="evidence" value="ECO:0007669"/>
    <property type="project" value="InterPro"/>
</dbReference>
<feature type="transmembrane region" description="Helical" evidence="4">
    <location>
        <begin position="198"/>
        <end position="220"/>
    </location>
</feature>
<sequence length="599" mass="67370">MKGTVVSTWMTTNRKLFGDLIVDKAMDYVGWGRGKIFSPIENIDDNEVKKIMSYIAKEQNMDVGMLWRKIGQDNIKSFSKDYPAFFRHDNLYSFLKSMFDVHVVMTKKFKGAKPPLVLIEPISNKEAIFSYNSSRGMFDYFLGMLDGACEYFNEKVEKKELSRTSTELKVKLIFEKNIYYNKKYFFNNVLSFGFIKNFGVKAGIFTFLISAIVMIPMLGIDNIFKSLIGSFISGIGTFCGISLMMSPVNSIKEEINRIINNQYNLDGQITTKDFFEDIYNLLKNHKEVIQADFVGFKGVTDEMNTFVNNINTISDSMNHTSTEIGGVVEQVANGAVMQAQNTDNAVQALNENIQSLKNIVEKENTNKLQLEDAVEKINNSYENVDNTSENILKSLDTFNEVKDKSTRLEGKAKDITSIVSIVSGISEQTNLLALNASIEAARAGEQGKGFAVVAESIRKLAEQSKDAVQEINSNLKQFVEEIKSLVDDIEIQYDLLEKQTDSLGVVRNISFEANKSVQNVATSMIETINKLNTEADSISKVYDSIESLAAIAQENSASSEEVSANVINYTNEIKKLIDNIHDFKGITETFKNDLEKYKI</sequence>
<dbReference type="EMBL" id="CP017253">
    <property type="protein sequence ID" value="AOR23573.1"/>
    <property type="molecule type" value="Genomic_DNA"/>
</dbReference>
<dbReference type="Gene3D" id="1.10.287.950">
    <property type="entry name" value="Methyl-accepting chemotaxis protein"/>
    <property type="match status" value="1"/>
</dbReference>
<keyword evidence="1 2" id="KW-0807">Transducer</keyword>
<organism evidence="6 7">
    <name type="scientific">Clostridium taeniosporum</name>
    <dbReference type="NCBI Taxonomy" id="394958"/>
    <lineage>
        <taxon>Bacteria</taxon>
        <taxon>Bacillati</taxon>
        <taxon>Bacillota</taxon>
        <taxon>Clostridia</taxon>
        <taxon>Eubacteriales</taxon>
        <taxon>Clostridiaceae</taxon>
        <taxon>Clostridium</taxon>
    </lineage>
</organism>
<reference evidence="7" key="1">
    <citation type="submission" date="2016-09" db="EMBL/GenBank/DDBJ databases">
        <title>Genomics of Clostridium taeniosporum, an organism which forms endospores with ribbon-like appendages.</title>
        <authorList>
            <person name="Walker J.R."/>
        </authorList>
    </citation>
    <scope>NUCLEOTIDE SEQUENCE [LARGE SCALE GENOMIC DNA]</scope>
    <source>
        <strain evidence="7">1/k</strain>
    </source>
</reference>
<dbReference type="GO" id="GO:0020037">
    <property type="term" value="F:heme binding"/>
    <property type="evidence" value="ECO:0007669"/>
    <property type="project" value="InterPro"/>
</dbReference>
<keyword evidence="7" id="KW-1185">Reference proteome</keyword>
<feature type="transmembrane region" description="Helical" evidence="4">
    <location>
        <begin position="227"/>
        <end position="248"/>
    </location>
</feature>
<keyword evidence="4" id="KW-0812">Transmembrane</keyword>
<dbReference type="PANTHER" id="PTHR32089">
    <property type="entry name" value="METHYL-ACCEPTING CHEMOTAXIS PROTEIN MCPB"/>
    <property type="match status" value="1"/>
</dbReference>
<dbReference type="SUPFAM" id="SSF111126">
    <property type="entry name" value="Ligand-binding domain in the NO signalling and Golgi transport"/>
    <property type="match status" value="1"/>
</dbReference>
<evidence type="ECO:0000256" key="1">
    <source>
        <dbReference type="ARBA" id="ARBA00023224"/>
    </source>
</evidence>
<dbReference type="AlphaFoldDB" id="A0A1D7XJR1"/>
<dbReference type="OrthoDB" id="1660488at2"/>
<dbReference type="RefSeq" id="WP_069679724.1">
    <property type="nucleotide sequence ID" value="NZ_CP017253.2"/>
</dbReference>
<dbReference type="SUPFAM" id="SSF58104">
    <property type="entry name" value="Methyl-accepting chemotaxis protein (MCP) signaling domain"/>
    <property type="match status" value="1"/>
</dbReference>
<evidence type="ECO:0000256" key="4">
    <source>
        <dbReference type="SAM" id="Phobius"/>
    </source>
</evidence>
<dbReference type="InterPro" id="IPR024096">
    <property type="entry name" value="NO_sig/Golgi_transp_ligand-bd"/>
</dbReference>
<accession>A0A1D7XJR1</accession>
<proteinExistence type="predicted"/>
<feature type="coiled-coil region" evidence="3">
    <location>
        <begin position="461"/>
        <end position="499"/>
    </location>
</feature>
<dbReference type="STRING" id="394958.BGI42_07430"/>
<dbReference type="PROSITE" id="PS50111">
    <property type="entry name" value="CHEMOTAXIS_TRANSDUC_2"/>
    <property type="match status" value="1"/>
</dbReference>
<evidence type="ECO:0000256" key="3">
    <source>
        <dbReference type="SAM" id="Coils"/>
    </source>
</evidence>
<dbReference type="Proteomes" id="UP000094652">
    <property type="component" value="Chromosome"/>
</dbReference>
<evidence type="ECO:0000259" key="5">
    <source>
        <dbReference type="PROSITE" id="PS50111"/>
    </source>
</evidence>
<evidence type="ECO:0000313" key="6">
    <source>
        <dbReference type="EMBL" id="AOR23573.1"/>
    </source>
</evidence>
<name>A0A1D7XJR1_9CLOT</name>
<feature type="domain" description="Methyl-accepting transducer" evidence="5">
    <location>
        <begin position="313"/>
        <end position="570"/>
    </location>
</feature>
<feature type="coiled-coil region" evidence="3">
    <location>
        <begin position="339"/>
        <end position="390"/>
    </location>
</feature>
<dbReference type="GO" id="GO:0007165">
    <property type="term" value="P:signal transduction"/>
    <property type="evidence" value="ECO:0007669"/>
    <property type="project" value="UniProtKB-KW"/>
</dbReference>
<dbReference type="Pfam" id="PF00015">
    <property type="entry name" value="MCPsignal"/>
    <property type="match status" value="1"/>
</dbReference>
<dbReference type="SMART" id="SM00283">
    <property type="entry name" value="MA"/>
    <property type="match status" value="1"/>
</dbReference>
<dbReference type="KEGG" id="ctae:BGI42_07430"/>
<keyword evidence="4" id="KW-1133">Transmembrane helix</keyword>
<evidence type="ECO:0000313" key="7">
    <source>
        <dbReference type="Proteomes" id="UP000094652"/>
    </source>
</evidence>